<dbReference type="NCBIfam" id="TIGR00368">
    <property type="entry name" value="YifB family Mg chelatase-like AAA ATPase"/>
    <property type="match status" value="1"/>
</dbReference>
<dbReference type="Pfam" id="PF13541">
    <property type="entry name" value="ChlI"/>
    <property type="match status" value="1"/>
</dbReference>
<sequence length="507" mass="54500">MSLALTSTVSLTGLIGNLIDVEVDISDGLPGYILLGLPDAALNESKDRVRAALVNSGETWPNKKVTVSLSPAWLPKSGSAFDLPIAITLLMAQGLVPKDEPGTCIYLGELALDGQLRSVRGVLPAVLAAKKFGFTKALVPFNNYAEAKCVSGIEIIAINSLATALKYLRFGEILVSPDPFISNDDESYLDLCDVAGQVGARRALEVAAIGGHHLLFIGPPGTGKTMLAERIPSILPPLTEDSILEVTAIHSIAGTLLDRELLSKLPPFVAPHHTTTAPAMIGGGAHAIRPGATSLAHQGVLFIDEAPECARGVLDSLRQPLESGNVTISRAVGSVTYPARFMLVLAANPCPCGRFSGRGRSCTCTQVAIRRYLQRLSGPLLDRIDIRVFVDSPSRIEMASDELGESSAVVRQRVIAARSISKDRFADCLWKLNSQIPPSELRKRFRAEKPGMNFLHTELDNERLSARGFHKVLRIAWSIADANGHSIPSRDDVESAFRLREGMEILA</sequence>
<accession>A0A094Q3P8</accession>
<proteinExistence type="inferred from homology"/>
<dbReference type="InterPro" id="IPR003593">
    <property type="entry name" value="AAA+_ATPase"/>
</dbReference>
<dbReference type="InterPro" id="IPR000523">
    <property type="entry name" value="Mg_chelatse_chII-like_cat_dom"/>
</dbReference>
<dbReference type="Gene3D" id="3.40.50.300">
    <property type="entry name" value="P-loop containing nucleotide triphosphate hydrolases"/>
    <property type="match status" value="1"/>
</dbReference>
<dbReference type="Pfam" id="PF13335">
    <property type="entry name" value="Mg_chelatase_C"/>
    <property type="match status" value="1"/>
</dbReference>
<dbReference type="PANTHER" id="PTHR32039:SF7">
    <property type="entry name" value="COMPETENCE PROTEIN COMM"/>
    <property type="match status" value="1"/>
</dbReference>
<dbReference type="GO" id="GO:0005524">
    <property type="term" value="F:ATP binding"/>
    <property type="evidence" value="ECO:0007669"/>
    <property type="project" value="UniProtKB-KW"/>
</dbReference>
<evidence type="ECO:0000256" key="2">
    <source>
        <dbReference type="ARBA" id="ARBA00022741"/>
    </source>
</evidence>
<dbReference type="SUPFAM" id="SSF52540">
    <property type="entry name" value="P-loop containing nucleoside triphosphate hydrolases"/>
    <property type="match status" value="1"/>
</dbReference>
<dbReference type="SMART" id="SM00382">
    <property type="entry name" value="AAA"/>
    <property type="match status" value="1"/>
</dbReference>
<evidence type="ECO:0000256" key="3">
    <source>
        <dbReference type="ARBA" id="ARBA00022840"/>
    </source>
</evidence>
<dbReference type="PRINTS" id="PR01657">
    <property type="entry name" value="MCMFAMILY"/>
</dbReference>
<comment type="similarity">
    <text evidence="1">Belongs to the Mg-chelatase subunits D/I family. ComM subfamily.</text>
</comment>
<dbReference type="EMBL" id="JNSL01000077">
    <property type="protein sequence ID" value="KGA16714.1"/>
    <property type="molecule type" value="Genomic_DNA"/>
</dbReference>
<evidence type="ECO:0000313" key="5">
    <source>
        <dbReference type="EMBL" id="KGA16714.1"/>
    </source>
</evidence>
<dbReference type="GO" id="GO:0003677">
    <property type="term" value="F:DNA binding"/>
    <property type="evidence" value="ECO:0007669"/>
    <property type="project" value="InterPro"/>
</dbReference>
<keyword evidence="3" id="KW-0067">ATP-binding</keyword>
<reference evidence="5" key="1">
    <citation type="submission" date="2014-06" db="EMBL/GenBank/DDBJ databases">
        <title>Key roles for freshwater Actinobacteria revealed by deep metagenomic sequencing.</title>
        <authorList>
            <person name="Ghai R."/>
            <person name="Mizuno C.M."/>
            <person name="Picazo A."/>
            <person name="Camacho A."/>
            <person name="Rodriguez-Valera F."/>
        </authorList>
    </citation>
    <scope>NUCLEOTIDE SEQUENCE</scope>
</reference>
<organism evidence="5">
    <name type="scientific">freshwater metagenome</name>
    <dbReference type="NCBI Taxonomy" id="449393"/>
    <lineage>
        <taxon>unclassified sequences</taxon>
        <taxon>metagenomes</taxon>
        <taxon>ecological metagenomes</taxon>
    </lineage>
</organism>
<dbReference type="InterPro" id="IPR045006">
    <property type="entry name" value="CHLI-like"/>
</dbReference>
<dbReference type="InterPro" id="IPR020568">
    <property type="entry name" value="Ribosomal_Su5_D2-typ_SF"/>
</dbReference>
<dbReference type="AlphaFoldDB" id="A0A094Q3P8"/>
<dbReference type="InterPro" id="IPR001208">
    <property type="entry name" value="MCM_dom"/>
</dbReference>
<dbReference type="InterPro" id="IPR025158">
    <property type="entry name" value="Mg_chelat-rel_C"/>
</dbReference>
<gene>
    <name evidence="5" type="ORF">GM51_11965</name>
</gene>
<comment type="caution">
    <text evidence="5">The sequence shown here is derived from an EMBL/GenBank/DDBJ whole genome shotgun (WGS) entry which is preliminary data.</text>
</comment>
<dbReference type="InterPro" id="IPR027417">
    <property type="entry name" value="P-loop_NTPase"/>
</dbReference>
<name>A0A094Q3P8_9ZZZZ</name>
<dbReference type="Gene3D" id="3.30.230.10">
    <property type="match status" value="1"/>
</dbReference>
<dbReference type="PANTHER" id="PTHR32039">
    <property type="entry name" value="MAGNESIUM-CHELATASE SUBUNIT CHLI"/>
    <property type="match status" value="1"/>
</dbReference>
<dbReference type="InterPro" id="IPR004482">
    <property type="entry name" value="Mg_chelat-rel"/>
</dbReference>
<evidence type="ECO:0000256" key="1">
    <source>
        <dbReference type="ARBA" id="ARBA00006354"/>
    </source>
</evidence>
<feature type="domain" description="AAA+ ATPase" evidence="4">
    <location>
        <begin position="210"/>
        <end position="394"/>
    </location>
</feature>
<evidence type="ECO:0000259" key="4">
    <source>
        <dbReference type="SMART" id="SM00382"/>
    </source>
</evidence>
<dbReference type="InterPro" id="IPR014721">
    <property type="entry name" value="Ribsml_uS5_D2-typ_fold_subgr"/>
</dbReference>
<keyword evidence="2" id="KW-0547">Nucleotide-binding</keyword>
<protein>
    <recommendedName>
        <fullName evidence="4">AAA+ ATPase domain-containing protein</fullName>
    </recommendedName>
</protein>
<dbReference type="SUPFAM" id="SSF54211">
    <property type="entry name" value="Ribosomal protein S5 domain 2-like"/>
    <property type="match status" value="1"/>
</dbReference>
<dbReference type="Pfam" id="PF01078">
    <property type="entry name" value="Mg_chelatase"/>
    <property type="match status" value="1"/>
</dbReference>